<keyword evidence="1" id="KW-1185">Reference proteome</keyword>
<evidence type="ECO:0000313" key="1">
    <source>
        <dbReference type="Proteomes" id="UP001732720"/>
    </source>
</evidence>
<organism evidence="1 2">
    <name type="scientific">Castor canadensis</name>
    <name type="common">American beaver</name>
    <dbReference type="NCBI Taxonomy" id="51338"/>
    <lineage>
        <taxon>Eukaryota</taxon>
        <taxon>Metazoa</taxon>
        <taxon>Chordata</taxon>
        <taxon>Craniata</taxon>
        <taxon>Vertebrata</taxon>
        <taxon>Euteleostomi</taxon>
        <taxon>Mammalia</taxon>
        <taxon>Eutheria</taxon>
        <taxon>Euarchontoglires</taxon>
        <taxon>Glires</taxon>
        <taxon>Rodentia</taxon>
        <taxon>Castorimorpha</taxon>
        <taxon>Castoridae</taxon>
        <taxon>Castor</taxon>
    </lineage>
</organism>
<proteinExistence type="predicted"/>
<name>A0AC58MMY7_CASCN</name>
<sequence length="1608" mass="177700">MTTETGPDSEVKKAQEEVPQQPEAAAAVTTPVTPSGHSHQEANSNEKHPPQQDTRPAEQSLDMEEKDYSEADGLSERTTPSKAQKSPQKIAKKSKSATCRVTLLDASEYECEVEKHGRGQVLFDLVCEHLNLLEKDYFGLTFCDADSQKNWLDPSKEIKKQIRSSPWNFAFTVKFYPPDPAQLTEDITRYYLCLQLRADIITGRLPCSFVTHALLGSYAVQAELGDYDAEEHVGNYVSELRFAPNQTRELEERITELHKTYRGMTPGEAEIHFLENAKKLSMYGVDLHHAKDSEGIDIMLGVCANGLLIYRDRLRINRFAWPKILKISYKRSNFYIKIRPGEYEQFESTIGFKLPNHRSAKRLWKVCIEHHTFFRLVSPEPPPKGFLVMGSKFRYSGRTQAQTRQASALIDRPAPFFERSSSKRYTMSRSLDGAEFSRPASVSENHDVGPNSDKREEDAESGGRRSEAEDGEIRTPTKIKELKPEQETTPRHKQEFLDKPEDVLLKHQASINELKRTLKEPNSKLIHRDRDWERERRLPSSPASPSPKGTPEKTHESQRTQDISQQDLVPGTAAGLEVFTQKSLAASPEGSEHWVFIERQYARPEDLSLLTVATTPQEESEAGLADILADGRLSKVDILVDKFKVEVATEEMVQTRRANMQQQGRMITSPEDFEPVCEEGPQVMGVPGGAAQAAGCMLADQLLDVSELRVGTNKAPIRNHCISDDLLEGQVELRKELERVQTIGRSTAAGTRPAEVDVPSPASDRGGLQSFLLDPAHMEARADSSDETDISFAERSFYLNYAEKDSEDQVFPPPMEEREEHLNAFSGGETRPKLSREFPENRKLNSSAPRGSVTASGRSKDEAFTVSSEEAARLLKNHGRSDDLQGPSSGQTFAKDWEETQQEVEGEFTHPRACVAEEENATPSGDLMEKAEKSPTARSKHSPNGGSGVRLDSQACALLQTIPPHVRRPAKPDRGNFLSKEMGVGPTETREPEMGDHEASAFPHMEVVVPLPASSDHFEALAALEEASPSPGPPGPEEPSELRNTFGDQFPVFLKHAPPPKESPEPKDQVRLIVHPDSRAERRAPLVSSRKPRIVPEEAEEVVTPGLVIPSGKQKKMASLQAGGQEGFMEDISKTSVANKIRIFETHGAETRRTSQGETRVLPNELSPESSMRQVELQRNKLLDLGFVQLQPLGDLASPKAAHSSIMPLATRHFEEGKSTTSHQERCTELELLSPDSGCETTLDEATGNKSEDAVREEKRLISLAVNAPGKGGRLRFASSLGPQRAGLREGSEEKAKPPRPRAPESDTGDEDQDQERDAVFLKDNHLAIERKCSSITVSSTSSLEAEVDFTVIGDYHGSAFEDFSRSLPELDRDKSDSETEGLVFSRDLKGPPSQDDESGGIEDSPDRGACSTPEMPQFEPVKTETMTVSSLAIRKKIEPEAVLQSRVSTVDSTQQVDGSAPVGKEFMTTPASITTETISTTTENSLKSGKGAAAMIPGPQTVATEIRSLSPIIGKDVLTSTYGATAETLSTSTTTHVTKTVKGGFSETRIEKRIIITGDEDVDQDQALALAIKEAKLQHPDMLVTKAVVYRETDPSPEERDKKPQES</sequence>
<dbReference type="Proteomes" id="UP001732720">
    <property type="component" value="Chromosome 5"/>
</dbReference>
<accession>A0AC58MMY7</accession>
<evidence type="ECO:0000313" key="2">
    <source>
        <dbReference type="RefSeq" id="XP_073930774.1"/>
    </source>
</evidence>
<reference evidence="2" key="1">
    <citation type="submission" date="2025-08" db="UniProtKB">
        <authorList>
            <consortium name="RefSeq"/>
        </authorList>
    </citation>
    <scope>IDENTIFICATION</scope>
</reference>
<protein>
    <submittedName>
        <fullName evidence="2">Band 4.1-like protein 1 isoform X1</fullName>
    </submittedName>
</protein>
<gene>
    <name evidence="2" type="primary">Epb41l1</name>
</gene>
<dbReference type="RefSeq" id="XP_073930774.1">
    <property type="nucleotide sequence ID" value="XM_074074673.1"/>
</dbReference>